<dbReference type="CDD" id="cd06467">
    <property type="entry name" value="p23_NUDC_like"/>
    <property type="match status" value="1"/>
</dbReference>
<feature type="domain" description="CS" evidence="1">
    <location>
        <begin position="16"/>
        <end position="139"/>
    </location>
</feature>
<dbReference type="InterPro" id="IPR037898">
    <property type="entry name" value="NudC_fam"/>
</dbReference>
<dbReference type="SUPFAM" id="SSF49764">
    <property type="entry name" value="HSP20-like chaperones"/>
    <property type="match status" value="1"/>
</dbReference>
<dbReference type="GO" id="GO:0006950">
    <property type="term" value="P:response to stress"/>
    <property type="evidence" value="ECO:0007669"/>
    <property type="project" value="UniProtKB-ARBA"/>
</dbReference>
<dbReference type="PANTHER" id="PTHR12356:SF18">
    <property type="entry name" value="NUDC DOMAIN-CONTAINING PROTEIN 2"/>
    <property type="match status" value="1"/>
</dbReference>
<protein>
    <recommendedName>
        <fullName evidence="1">CS domain-containing protein</fullName>
    </recommendedName>
</protein>
<dbReference type="Gene3D" id="2.60.40.790">
    <property type="match status" value="1"/>
</dbReference>
<dbReference type="GO" id="GO:0006457">
    <property type="term" value="P:protein folding"/>
    <property type="evidence" value="ECO:0007669"/>
    <property type="project" value="TreeGrafter"/>
</dbReference>
<dbReference type="PANTHER" id="PTHR12356">
    <property type="entry name" value="NUCLEAR MOVEMENT PROTEIN NUDC"/>
    <property type="match status" value="1"/>
</dbReference>
<comment type="caution">
    <text evidence="2">The sequence shown here is derived from an EMBL/GenBank/DDBJ whole genome shotgun (WGS) entry which is preliminary data.</text>
</comment>
<evidence type="ECO:0000259" key="1">
    <source>
        <dbReference type="PROSITE" id="PS51203"/>
    </source>
</evidence>
<accession>A0A8X8YRC5</accession>
<dbReference type="GO" id="GO:0051082">
    <property type="term" value="F:unfolded protein binding"/>
    <property type="evidence" value="ECO:0007669"/>
    <property type="project" value="TreeGrafter"/>
</dbReference>
<evidence type="ECO:0000313" key="3">
    <source>
        <dbReference type="Proteomes" id="UP000298416"/>
    </source>
</evidence>
<keyword evidence="3" id="KW-1185">Reference proteome</keyword>
<organism evidence="2">
    <name type="scientific">Salvia splendens</name>
    <name type="common">Scarlet sage</name>
    <dbReference type="NCBI Taxonomy" id="180675"/>
    <lineage>
        <taxon>Eukaryota</taxon>
        <taxon>Viridiplantae</taxon>
        <taxon>Streptophyta</taxon>
        <taxon>Embryophyta</taxon>
        <taxon>Tracheophyta</taxon>
        <taxon>Spermatophyta</taxon>
        <taxon>Magnoliopsida</taxon>
        <taxon>eudicotyledons</taxon>
        <taxon>Gunneridae</taxon>
        <taxon>Pentapetalae</taxon>
        <taxon>asterids</taxon>
        <taxon>lamiids</taxon>
        <taxon>Lamiales</taxon>
        <taxon>Lamiaceae</taxon>
        <taxon>Nepetoideae</taxon>
        <taxon>Mentheae</taxon>
        <taxon>Salviinae</taxon>
        <taxon>Salvia</taxon>
        <taxon>Salvia subgen. Calosphace</taxon>
        <taxon>core Calosphace</taxon>
    </lineage>
</organism>
<dbReference type="Pfam" id="PF04969">
    <property type="entry name" value="CS"/>
    <property type="match status" value="1"/>
</dbReference>
<dbReference type="PROSITE" id="PS51203">
    <property type="entry name" value="CS"/>
    <property type="match status" value="1"/>
</dbReference>
<reference evidence="2" key="2">
    <citation type="submission" date="2020-08" db="EMBL/GenBank/DDBJ databases">
        <title>Plant Genome Project.</title>
        <authorList>
            <person name="Zhang R.-G."/>
        </authorList>
    </citation>
    <scope>NUCLEOTIDE SEQUENCE</scope>
    <source>
        <strain evidence="2">Huo1</strain>
        <tissue evidence="2">Leaf</tissue>
    </source>
</reference>
<proteinExistence type="predicted"/>
<name>A0A8X8YRC5_SALSN</name>
<dbReference type="AlphaFoldDB" id="A0A8X8YRC5"/>
<sequence length="193" mass="21979">MAEKLAPEKSHSYIHNGQKVFDWDQTLEEVNMYIELPPNVPKKLFHCKIDPKHVEVGIKGNPPYLNHDLAFPVKTDCSFWTLGLDLGGGGFSVFWNALRFPISLYVAMCTKAWENGFKDNIMHITLHKRDKGQTWSSPIMGQAQLDPYAADLEQRRLMLQRFQEENPGFDFSQAQFSGNCPDPKTFMGGIRSG</sequence>
<dbReference type="InterPro" id="IPR007052">
    <property type="entry name" value="CS_dom"/>
</dbReference>
<reference evidence="2" key="1">
    <citation type="submission" date="2018-01" db="EMBL/GenBank/DDBJ databases">
        <authorList>
            <person name="Mao J.F."/>
        </authorList>
    </citation>
    <scope>NUCLEOTIDE SEQUENCE</scope>
    <source>
        <strain evidence="2">Huo1</strain>
        <tissue evidence="2">Leaf</tissue>
    </source>
</reference>
<evidence type="ECO:0000313" key="2">
    <source>
        <dbReference type="EMBL" id="KAG6434806.1"/>
    </source>
</evidence>
<gene>
    <name evidence="2" type="ORF">SASPL_106449</name>
</gene>
<dbReference type="Proteomes" id="UP000298416">
    <property type="component" value="Unassembled WGS sequence"/>
</dbReference>
<dbReference type="EMBL" id="PNBA02000002">
    <property type="protein sequence ID" value="KAG6434806.1"/>
    <property type="molecule type" value="Genomic_DNA"/>
</dbReference>
<dbReference type="GO" id="GO:0005737">
    <property type="term" value="C:cytoplasm"/>
    <property type="evidence" value="ECO:0007669"/>
    <property type="project" value="TreeGrafter"/>
</dbReference>
<dbReference type="InterPro" id="IPR008978">
    <property type="entry name" value="HSP20-like_chaperone"/>
</dbReference>
<dbReference type="Gene3D" id="1.20.5.740">
    <property type="entry name" value="Single helix bin"/>
    <property type="match status" value="1"/>
</dbReference>